<feature type="region of interest" description="Disordered" evidence="1">
    <location>
        <begin position="75"/>
        <end position="106"/>
    </location>
</feature>
<proteinExistence type="predicted"/>
<reference evidence="3 4" key="1">
    <citation type="submission" date="2021-08" db="EMBL/GenBank/DDBJ databases">
        <title>Whole genome sequence of novel Actinomyces species strain MAS-1.</title>
        <authorList>
            <person name="Saito M."/>
            <person name="Kuwahara N."/>
            <person name="Takizawa T."/>
            <person name="Gotouda H."/>
            <person name="Ochiai T."/>
        </authorList>
    </citation>
    <scope>NUCLEOTIDE SEQUENCE [LARGE SCALE GENOMIC DNA]</scope>
    <source>
        <strain evidence="3 4">MAS-1</strain>
    </source>
</reference>
<evidence type="ECO:0000313" key="4">
    <source>
        <dbReference type="Proteomes" id="UP000824496"/>
    </source>
</evidence>
<sequence length="106" mass="10943">MTVTPFRYAMDEAILSEVRAAIRQSRVPLKDLARDAGVSSSAVHRTVIGSAALSVGELSAIAGALGTTGAELMERAEQSLSGPCSRHPRHRGAAPRLPGPSRGGAP</sequence>
<dbReference type="Proteomes" id="UP000824496">
    <property type="component" value="Chromosome"/>
</dbReference>
<feature type="domain" description="HTH cro/C1-type" evidence="2">
    <location>
        <begin position="17"/>
        <end position="72"/>
    </location>
</feature>
<dbReference type="EMBL" id="AP025017">
    <property type="protein sequence ID" value="BDA65105.1"/>
    <property type="molecule type" value="Genomic_DNA"/>
</dbReference>
<dbReference type="Gene3D" id="1.10.260.40">
    <property type="entry name" value="lambda repressor-like DNA-binding domains"/>
    <property type="match status" value="1"/>
</dbReference>
<name>A0ABM7UD52_9ACTO</name>
<dbReference type="SUPFAM" id="SSF47413">
    <property type="entry name" value="lambda repressor-like DNA-binding domains"/>
    <property type="match status" value="1"/>
</dbReference>
<keyword evidence="4" id="KW-1185">Reference proteome</keyword>
<dbReference type="RefSeq" id="WP_223907813.1">
    <property type="nucleotide sequence ID" value="NZ_AP025017.1"/>
</dbReference>
<dbReference type="CDD" id="cd00093">
    <property type="entry name" value="HTH_XRE"/>
    <property type="match status" value="1"/>
</dbReference>
<dbReference type="InterPro" id="IPR001387">
    <property type="entry name" value="Cro/C1-type_HTH"/>
</dbReference>
<dbReference type="Pfam" id="PF13443">
    <property type="entry name" value="HTH_26"/>
    <property type="match status" value="1"/>
</dbReference>
<organism evidence="3 4">
    <name type="scientific">Actinomyces capricornis</name>
    <dbReference type="NCBI Taxonomy" id="2755559"/>
    <lineage>
        <taxon>Bacteria</taxon>
        <taxon>Bacillati</taxon>
        <taxon>Actinomycetota</taxon>
        <taxon>Actinomycetes</taxon>
        <taxon>Actinomycetales</taxon>
        <taxon>Actinomycetaceae</taxon>
        <taxon>Actinomyces</taxon>
    </lineage>
</organism>
<dbReference type="InterPro" id="IPR010982">
    <property type="entry name" value="Lambda_DNA-bd_dom_sf"/>
</dbReference>
<gene>
    <name evidence="3" type="ORF">MANAM107_19390</name>
</gene>
<evidence type="ECO:0000259" key="2">
    <source>
        <dbReference type="SMART" id="SM00530"/>
    </source>
</evidence>
<accession>A0ABM7UD52</accession>
<evidence type="ECO:0000256" key="1">
    <source>
        <dbReference type="SAM" id="MobiDB-lite"/>
    </source>
</evidence>
<protein>
    <recommendedName>
        <fullName evidence="2">HTH cro/C1-type domain-containing protein</fullName>
    </recommendedName>
</protein>
<dbReference type="SMART" id="SM00530">
    <property type="entry name" value="HTH_XRE"/>
    <property type="match status" value="1"/>
</dbReference>
<evidence type="ECO:0000313" key="3">
    <source>
        <dbReference type="EMBL" id="BDA65105.1"/>
    </source>
</evidence>